<accession>A0ABW3Y8T7</accession>
<dbReference type="InterPro" id="IPR002938">
    <property type="entry name" value="FAD-bd"/>
</dbReference>
<dbReference type="Gene3D" id="3.50.50.60">
    <property type="entry name" value="FAD/NAD(P)-binding domain"/>
    <property type="match status" value="1"/>
</dbReference>
<evidence type="ECO:0000259" key="4">
    <source>
        <dbReference type="Pfam" id="PF01494"/>
    </source>
</evidence>
<keyword evidence="3" id="KW-0274">FAD</keyword>
<dbReference type="Gene3D" id="3.40.30.120">
    <property type="match status" value="1"/>
</dbReference>
<keyword evidence="6" id="KW-1185">Reference proteome</keyword>
<evidence type="ECO:0000313" key="6">
    <source>
        <dbReference type="Proteomes" id="UP001597260"/>
    </source>
</evidence>
<dbReference type="RefSeq" id="WP_377567432.1">
    <property type="nucleotide sequence ID" value="NZ_JBHTMP010000005.1"/>
</dbReference>
<evidence type="ECO:0000256" key="2">
    <source>
        <dbReference type="ARBA" id="ARBA00022630"/>
    </source>
</evidence>
<sequence length="513" mass="54951">MKNPEVIIVGAGPTGLLLAVELGLAGVRAVVVERLKQRSGQSKALGIQPRSAEVLDMRGLLDPLMDRAIQLVPAGHFAGLRLDFTAWDTRHPYMIGIPQGRVEALLEDRLGPLGIEVLRGYEVTALTQDGDSVEATLHDPAGDDVRLKGRYLVACDGGRSTVRELLGIGFPGLDGRLLSVVADITLADPDGAVPETWNLPVMTPDRTGKGYLAPIGDGVHRFLFYGAEQQQLSRDTPITEEEVGRALRHTAGPGVELTGIRWASRFTDASRQVERYRHGRVLLAGDAAHIHSPMGGQGLNLGLQDAFNLGWKLAAVIDGRAQDGLIDTYHAERHPVAARVLANTRAQAVLLVHDEENLALRDIVSDLLRVPEANRLIAGMISGLDIRYELPGRPHTLLGRRMPDLDLETSDGRVRVGRLLHEGRGLLLTSADGAEFATIVDAWSGRVRHVGVHGELGADAVLVRPDGYVGWAGEVGDSTDLVAALNLWAGVPASRDVGTIDAFCGNPSTASTA</sequence>
<gene>
    <name evidence="5" type="ORF">ACFQ4H_04965</name>
</gene>
<feature type="domain" description="FAD-binding" evidence="4">
    <location>
        <begin position="5"/>
        <end position="343"/>
    </location>
</feature>
<dbReference type="Pfam" id="PF01494">
    <property type="entry name" value="FAD_binding_3"/>
    <property type="match status" value="1"/>
</dbReference>
<protein>
    <submittedName>
        <fullName evidence="5">FAD-dependent monooxygenase</fullName>
    </submittedName>
</protein>
<organism evidence="5 6">
    <name type="scientific">Micromonospora sonneratiae</name>
    <dbReference type="NCBI Taxonomy" id="1184706"/>
    <lineage>
        <taxon>Bacteria</taxon>
        <taxon>Bacillati</taxon>
        <taxon>Actinomycetota</taxon>
        <taxon>Actinomycetes</taxon>
        <taxon>Micromonosporales</taxon>
        <taxon>Micromonosporaceae</taxon>
        <taxon>Micromonospora</taxon>
    </lineage>
</organism>
<keyword evidence="5" id="KW-0503">Monooxygenase</keyword>
<evidence type="ECO:0000313" key="5">
    <source>
        <dbReference type="EMBL" id="MFD1320440.1"/>
    </source>
</evidence>
<proteinExistence type="predicted"/>
<evidence type="ECO:0000256" key="1">
    <source>
        <dbReference type="ARBA" id="ARBA00001974"/>
    </source>
</evidence>
<dbReference type="PANTHER" id="PTHR43004:SF19">
    <property type="entry name" value="BINDING MONOOXYGENASE, PUTATIVE (JCVI)-RELATED"/>
    <property type="match status" value="1"/>
</dbReference>
<comment type="cofactor">
    <cofactor evidence="1">
        <name>FAD</name>
        <dbReference type="ChEBI" id="CHEBI:57692"/>
    </cofactor>
</comment>
<dbReference type="Pfam" id="PF21274">
    <property type="entry name" value="Rng_hyd_C"/>
    <property type="match status" value="1"/>
</dbReference>
<dbReference type="PRINTS" id="PR00420">
    <property type="entry name" value="RNGMNOXGNASE"/>
</dbReference>
<evidence type="ECO:0000256" key="3">
    <source>
        <dbReference type="ARBA" id="ARBA00022827"/>
    </source>
</evidence>
<keyword evidence="2" id="KW-0285">Flavoprotein</keyword>
<dbReference type="InterPro" id="IPR036188">
    <property type="entry name" value="FAD/NAD-bd_sf"/>
</dbReference>
<comment type="caution">
    <text evidence="5">The sequence shown here is derived from an EMBL/GenBank/DDBJ whole genome shotgun (WGS) entry which is preliminary data.</text>
</comment>
<dbReference type="GO" id="GO:0004497">
    <property type="term" value="F:monooxygenase activity"/>
    <property type="evidence" value="ECO:0007669"/>
    <property type="project" value="UniProtKB-KW"/>
</dbReference>
<dbReference type="SUPFAM" id="SSF51905">
    <property type="entry name" value="FAD/NAD(P)-binding domain"/>
    <property type="match status" value="1"/>
</dbReference>
<reference evidence="6" key="1">
    <citation type="journal article" date="2019" name="Int. J. Syst. Evol. Microbiol.">
        <title>The Global Catalogue of Microorganisms (GCM) 10K type strain sequencing project: providing services to taxonomists for standard genome sequencing and annotation.</title>
        <authorList>
            <consortium name="The Broad Institute Genomics Platform"/>
            <consortium name="The Broad Institute Genome Sequencing Center for Infectious Disease"/>
            <person name="Wu L."/>
            <person name="Ma J."/>
        </authorList>
    </citation>
    <scope>NUCLEOTIDE SEQUENCE [LARGE SCALE GENOMIC DNA]</scope>
    <source>
        <strain evidence="6">JCM 31037</strain>
    </source>
</reference>
<dbReference type="PANTHER" id="PTHR43004">
    <property type="entry name" value="TRK SYSTEM POTASSIUM UPTAKE PROTEIN"/>
    <property type="match status" value="1"/>
</dbReference>
<dbReference type="EMBL" id="JBHTMP010000005">
    <property type="protein sequence ID" value="MFD1320440.1"/>
    <property type="molecule type" value="Genomic_DNA"/>
</dbReference>
<dbReference type="Gene3D" id="3.30.70.2450">
    <property type="match status" value="1"/>
</dbReference>
<name>A0ABW3Y8T7_9ACTN</name>
<dbReference type="Proteomes" id="UP001597260">
    <property type="component" value="Unassembled WGS sequence"/>
</dbReference>
<dbReference type="InterPro" id="IPR050641">
    <property type="entry name" value="RIFMO-like"/>
</dbReference>
<keyword evidence="5" id="KW-0560">Oxidoreductase</keyword>